<protein>
    <submittedName>
        <fullName evidence="2">Uncharacterized protein</fullName>
    </submittedName>
</protein>
<sequence>MLMFSSLRQLPFVILVEIIPLSPLTSHHHSLVFVHFKLHLIEAVCREQPMGPRRDMQMQSKKHTSLEIYEQMMQT</sequence>
<organism evidence="2 5">
    <name type="scientific">Cannabis sativa</name>
    <name type="common">Hemp</name>
    <name type="synonym">Marijuana</name>
    <dbReference type="NCBI Taxonomy" id="3483"/>
    <lineage>
        <taxon>Eukaryota</taxon>
        <taxon>Viridiplantae</taxon>
        <taxon>Streptophyta</taxon>
        <taxon>Embryophyta</taxon>
        <taxon>Tracheophyta</taxon>
        <taxon>Spermatophyta</taxon>
        <taxon>Magnoliopsida</taxon>
        <taxon>eudicotyledons</taxon>
        <taxon>Gunneridae</taxon>
        <taxon>Pentapetalae</taxon>
        <taxon>rosids</taxon>
        <taxon>fabids</taxon>
        <taxon>Rosales</taxon>
        <taxon>Cannabaceae</taxon>
        <taxon>Cannabis</taxon>
    </lineage>
</organism>
<proteinExistence type="predicted"/>
<evidence type="ECO:0000313" key="6">
    <source>
        <dbReference type="Proteomes" id="UP000583929"/>
    </source>
</evidence>
<name>A0A7J6FF35_CANSA</name>
<dbReference type="Proteomes" id="UP000525078">
    <property type="component" value="Unassembled WGS sequence"/>
</dbReference>
<evidence type="ECO:0000313" key="1">
    <source>
        <dbReference type="EMBL" id="KAF4347133.1"/>
    </source>
</evidence>
<dbReference type="Proteomes" id="UP000583929">
    <property type="component" value="Unassembled WGS sequence"/>
</dbReference>
<evidence type="ECO:0000313" key="4">
    <source>
        <dbReference type="EMBL" id="KAF4378193.1"/>
    </source>
</evidence>
<evidence type="ECO:0000313" key="2">
    <source>
        <dbReference type="EMBL" id="KAF4368390.1"/>
    </source>
</evidence>
<dbReference type="AlphaFoldDB" id="A0A7J6FF35"/>
<evidence type="ECO:0000313" key="5">
    <source>
        <dbReference type="Proteomes" id="UP000525078"/>
    </source>
</evidence>
<keyword evidence="6" id="KW-1185">Reference proteome</keyword>
<accession>A0A7J6FF35</accession>
<gene>
    <name evidence="4" type="ORF">F8388_010632</name>
    <name evidence="2" type="ORF">F8388_019107</name>
    <name evidence="3" type="ORF">G4B88_000974</name>
    <name evidence="1" type="ORF">G4B88_026980</name>
</gene>
<evidence type="ECO:0000313" key="3">
    <source>
        <dbReference type="EMBL" id="KAF4368717.1"/>
    </source>
</evidence>
<dbReference type="EMBL" id="JAATIP010000075">
    <property type="protein sequence ID" value="KAF4378193.1"/>
    <property type="molecule type" value="Genomic_DNA"/>
</dbReference>
<comment type="caution">
    <text evidence="2">The sequence shown here is derived from an EMBL/GenBank/DDBJ whole genome shotgun (WGS) entry which is preliminary data.</text>
</comment>
<dbReference type="EMBL" id="JAATIQ010000853">
    <property type="protein sequence ID" value="KAF4347133.1"/>
    <property type="molecule type" value="Genomic_DNA"/>
</dbReference>
<reference evidence="5 6" key="1">
    <citation type="journal article" date="2020" name="bioRxiv">
        <title>Sequence and annotation of 42 cannabis genomes reveals extensive copy number variation in cannabinoid synthesis and pathogen resistance genes.</title>
        <authorList>
            <person name="Mckernan K.J."/>
            <person name="Helbert Y."/>
            <person name="Kane L.T."/>
            <person name="Ebling H."/>
            <person name="Zhang L."/>
            <person name="Liu B."/>
            <person name="Eaton Z."/>
            <person name="Mclaughlin S."/>
            <person name="Kingan S."/>
            <person name="Baybayan P."/>
            <person name="Concepcion G."/>
            <person name="Jordan M."/>
            <person name="Riva A."/>
            <person name="Barbazuk W."/>
            <person name="Harkins T."/>
        </authorList>
    </citation>
    <scope>NUCLEOTIDE SEQUENCE [LARGE SCALE GENOMIC DNA]</scope>
    <source>
        <strain evidence="5 6">cv. Jamaican Lion 4</strain>
        <strain evidence="1">Father</strain>
        <strain evidence="2">Mother</strain>
        <tissue evidence="2">Leaf</tissue>
    </source>
</reference>
<dbReference type="EMBL" id="JAATIQ010000229">
    <property type="protein sequence ID" value="KAF4368717.1"/>
    <property type="molecule type" value="Genomic_DNA"/>
</dbReference>
<dbReference type="EMBL" id="JAATIP010000135">
    <property type="protein sequence ID" value="KAF4368390.1"/>
    <property type="molecule type" value="Genomic_DNA"/>
</dbReference>